<organism evidence="4 5">
    <name type="scientific">Candidatus Azambacteria bacterium RIFCSPHIGHO2_01_FULL_40_24</name>
    <dbReference type="NCBI Taxonomy" id="1797301"/>
    <lineage>
        <taxon>Bacteria</taxon>
        <taxon>Candidatus Azamiibacteriota</taxon>
    </lineage>
</organism>
<protein>
    <recommendedName>
        <fullName evidence="3">Fervidolysin-like N-terminal prodomain domain-containing protein</fullName>
    </recommendedName>
</protein>
<keyword evidence="2" id="KW-1133">Transmembrane helix</keyword>
<accession>A0A1F5B2E3</accession>
<name>A0A1F5B2E3_9BACT</name>
<dbReference type="Proteomes" id="UP000176431">
    <property type="component" value="Unassembled WGS sequence"/>
</dbReference>
<evidence type="ECO:0000256" key="2">
    <source>
        <dbReference type="SAM" id="Phobius"/>
    </source>
</evidence>
<gene>
    <name evidence="4" type="ORF">A2819_00915</name>
</gene>
<keyword evidence="2" id="KW-0472">Membrane</keyword>
<sequence>MEILKKRIKDNYHYIISALAIAGIAFATTNFTSPPLFPNTDNFVLFASEEIKLEQGVQVSSGDLGSDEITIDKNSIVNGNASFNKLKLHKEAKILGTQTKPVSLPIANLPDIPDFSIGTQDFKFEGENNALAAGNYRDLIMEKNSRLTLTGGVYNLRKLELKDNSTLIFNSLTTLNIQFKLKGQKHVSILPGQNLKPDDLKINYLGIKPKNEKSEKEDDDEEINALHDDKEKKDHKDGKIGRPIVFGKESFLNFKLLAPKAGIKIGENSTMRGQILARKVKVEKDSVLSKEISAIKEFDPTKVIIDSEKSVYPVNEVIVNFTADAAAADAQLVAEVVNGRIVGHIGFANAYQIQVPAATETELDAIINKIKSLNNPKVEGVFPNFIKSIEGL</sequence>
<evidence type="ECO:0000256" key="1">
    <source>
        <dbReference type="SAM" id="MobiDB-lite"/>
    </source>
</evidence>
<keyword evidence="2" id="KW-0812">Transmembrane</keyword>
<dbReference type="AlphaFoldDB" id="A0A1F5B2E3"/>
<reference evidence="4 5" key="1">
    <citation type="journal article" date="2016" name="Nat. Commun.">
        <title>Thousands of microbial genomes shed light on interconnected biogeochemical processes in an aquifer system.</title>
        <authorList>
            <person name="Anantharaman K."/>
            <person name="Brown C.T."/>
            <person name="Hug L.A."/>
            <person name="Sharon I."/>
            <person name="Castelle C.J."/>
            <person name="Probst A.J."/>
            <person name="Thomas B.C."/>
            <person name="Singh A."/>
            <person name="Wilkins M.J."/>
            <person name="Karaoz U."/>
            <person name="Brodie E.L."/>
            <person name="Williams K.H."/>
            <person name="Hubbard S.S."/>
            <person name="Banfield J.F."/>
        </authorList>
    </citation>
    <scope>NUCLEOTIDE SEQUENCE [LARGE SCALE GENOMIC DNA]</scope>
</reference>
<evidence type="ECO:0000259" key="3">
    <source>
        <dbReference type="Pfam" id="PF22148"/>
    </source>
</evidence>
<proteinExistence type="predicted"/>
<feature type="region of interest" description="Disordered" evidence="1">
    <location>
        <begin position="212"/>
        <end position="237"/>
    </location>
</feature>
<dbReference type="InterPro" id="IPR054399">
    <property type="entry name" value="Fervidolysin-like_N_prodom"/>
</dbReference>
<dbReference type="Pfam" id="PF22148">
    <property type="entry name" value="Fervidolysin_NPro-like"/>
    <property type="match status" value="1"/>
</dbReference>
<feature type="compositionally biased region" description="Basic and acidic residues" evidence="1">
    <location>
        <begin position="224"/>
        <end position="237"/>
    </location>
</feature>
<evidence type="ECO:0000313" key="4">
    <source>
        <dbReference type="EMBL" id="OGD24789.1"/>
    </source>
</evidence>
<dbReference type="EMBL" id="MEYK01000032">
    <property type="protein sequence ID" value="OGD24789.1"/>
    <property type="molecule type" value="Genomic_DNA"/>
</dbReference>
<comment type="caution">
    <text evidence="4">The sequence shown here is derived from an EMBL/GenBank/DDBJ whole genome shotgun (WGS) entry which is preliminary data.</text>
</comment>
<feature type="transmembrane region" description="Helical" evidence="2">
    <location>
        <begin position="12"/>
        <end position="31"/>
    </location>
</feature>
<feature type="domain" description="Fervidolysin-like N-terminal prodomain" evidence="3">
    <location>
        <begin position="302"/>
        <end position="384"/>
    </location>
</feature>
<evidence type="ECO:0000313" key="5">
    <source>
        <dbReference type="Proteomes" id="UP000176431"/>
    </source>
</evidence>